<accession>A0A934IMI5</accession>
<proteinExistence type="predicted"/>
<evidence type="ECO:0000313" key="2">
    <source>
        <dbReference type="EMBL" id="MBJ3777646.1"/>
    </source>
</evidence>
<protein>
    <submittedName>
        <fullName evidence="2">Uncharacterized protein</fullName>
    </submittedName>
</protein>
<dbReference type="RefSeq" id="WP_198883549.1">
    <property type="nucleotide sequence ID" value="NZ_JAEKJA010000018.1"/>
</dbReference>
<gene>
    <name evidence="2" type="ORF">JCR33_18215</name>
</gene>
<dbReference type="AlphaFoldDB" id="A0A934IMI5"/>
<feature type="compositionally biased region" description="Basic and acidic residues" evidence="1">
    <location>
        <begin position="29"/>
        <end position="46"/>
    </location>
</feature>
<dbReference type="EMBL" id="JAEKJA010000018">
    <property type="protein sequence ID" value="MBJ3777646.1"/>
    <property type="molecule type" value="Genomic_DNA"/>
</dbReference>
<dbReference type="Proteomes" id="UP000609531">
    <property type="component" value="Unassembled WGS sequence"/>
</dbReference>
<evidence type="ECO:0000256" key="1">
    <source>
        <dbReference type="SAM" id="MobiDB-lite"/>
    </source>
</evidence>
<comment type="caution">
    <text evidence="2">The sequence shown here is derived from an EMBL/GenBank/DDBJ whole genome shotgun (WGS) entry which is preliminary data.</text>
</comment>
<name>A0A934IMI5_9HYPH</name>
<feature type="compositionally biased region" description="Low complexity" evidence="1">
    <location>
        <begin position="47"/>
        <end position="59"/>
    </location>
</feature>
<organism evidence="2 3">
    <name type="scientific">Acuticoccus mangrovi</name>
    <dbReference type="NCBI Taxonomy" id="2796142"/>
    <lineage>
        <taxon>Bacteria</taxon>
        <taxon>Pseudomonadati</taxon>
        <taxon>Pseudomonadota</taxon>
        <taxon>Alphaproteobacteria</taxon>
        <taxon>Hyphomicrobiales</taxon>
        <taxon>Amorphaceae</taxon>
        <taxon>Acuticoccus</taxon>
    </lineage>
</organism>
<reference evidence="2" key="1">
    <citation type="submission" date="2020-12" db="EMBL/GenBank/DDBJ databases">
        <title>Bacterial taxonomy.</title>
        <authorList>
            <person name="Pan X."/>
        </authorList>
    </citation>
    <scope>NUCLEOTIDE SEQUENCE</scope>
    <source>
        <strain evidence="2">B2012</strain>
    </source>
</reference>
<sequence length="158" mass="16491">MWFIADLLERYTSSVAKTFLRFAAPDASPPREDAAAAPKHEHDSPRAEPAPAAPMAVAEATPAAVEPAAAEEAGAIIVPMGVRGEVVSLYVAEFGACGSPADGVGLVEKLRKDKKVRVPELQVIAAEVLQEAPTPRKKAEYLDALRAHVGAAEVAATA</sequence>
<evidence type="ECO:0000313" key="3">
    <source>
        <dbReference type="Proteomes" id="UP000609531"/>
    </source>
</evidence>
<keyword evidence="3" id="KW-1185">Reference proteome</keyword>
<feature type="region of interest" description="Disordered" evidence="1">
    <location>
        <begin position="26"/>
        <end position="59"/>
    </location>
</feature>